<sequence length="62" mass="6560">MRLVIGIISAASLLFCIGALILLVIGNNKAALISLAIGLIMMIAGWLASNLINQHDKTKKSK</sequence>
<keyword evidence="1" id="KW-0812">Transmembrane</keyword>
<dbReference type="Proteomes" id="UP000321409">
    <property type="component" value="Unassembled WGS sequence"/>
</dbReference>
<comment type="caution">
    <text evidence="2">The sequence shown here is derived from an EMBL/GenBank/DDBJ whole genome shotgun (WGS) entry which is preliminary data.</text>
</comment>
<keyword evidence="1" id="KW-0472">Membrane</keyword>
<organism evidence="2 3">
    <name type="scientific">Lentilactobacillus diolivorans</name>
    <dbReference type="NCBI Taxonomy" id="179838"/>
    <lineage>
        <taxon>Bacteria</taxon>
        <taxon>Bacillati</taxon>
        <taxon>Bacillota</taxon>
        <taxon>Bacilli</taxon>
        <taxon>Lactobacillales</taxon>
        <taxon>Lactobacillaceae</taxon>
        <taxon>Lentilactobacillus</taxon>
    </lineage>
</organism>
<evidence type="ECO:0000313" key="3">
    <source>
        <dbReference type="Proteomes" id="UP000321409"/>
    </source>
</evidence>
<feature type="transmembrane region" description="Helical" evidence="1">
    <location>
        <begin position="31"/>
        <end position="52"/>
    </location>
</feature>
<reference evidence="2 3" key="1">
    <citation type="submission" date="2019-07" db="EMBL/GenBank/DDBJ databases">
        <title>Whole genome shotgun sequence of Lactobacillus diolivorans NBRC 107869.</title>
        <authorList>
            <person name="Hosoyama A."/>
            <person name="Uohara A."/>
            <person name="Ohji S."/>
            <person name="Ichikawa N."/>
        </authorList>
    </citation>
    <scope>NUCLEOTIDE SEQUENCE [LARGE SCALE GENOMIC DNA]</scope>
    <source>
        <strain evidence="2 3">NBRC 107869</strain>
    </source>
</reference>
<keyword evidence="3" id="KW-1185">Reference proteome</keyword>
<evidence type="ECO:0000313" key="2">
    <source>
        <dbReference type="EMBL" id="GEP24067.1"/>
    </source>
</evidence>
<accession>A0ABQ0XDB6</accession>
<dbReference type="EMBL" id="BKAB01000024">
    <property type="protein sequence ID" value="GEP24067.1"/>
    <property type="molecule type" value="Genomic_DNA"/>
</dbReference>
<proteinExistence type="predicted"/>
<protein>
    <submittedName>
        <fullName evidence="2">Uncharacterized protein</fullName>
    </submittedName>
</protein>
<evidence type="ECO:0000256" key="1">
    <source>
        <dbReference type="SAM" id="Phobius"/>
    </source>
</evidence>
<gene>
    <name evidence="2" type="ORF">LDI01_16600</name>
</gene>
<feature type="transmembrane region" description="Helical" evidence="1">
    <location>
        <begin position="7"/>
        <end position="25"/>
    </location>
</feature>
<keyword evidence="1" id="KW-1133">Transmembrane helix</keyword>
<dbReference type="RefSeq" id="WP_057863674.1">
    <property type="nucleotide sequence ID" value="NZ_BKAB01000024.1"/>
</dbReference>
<name>A0ABQ0XDB6_9LACO</name>